<evidence type="ECO:0000256" key="2">
    <source>
        <dbReference type="ARBA" id="ARBA00022679"/>
    </source>
</evidence>
<evidence type="ECO:0000313" key="8">
    <source>
        <dbReference type="EMBL" id="KAB7506948.1"/>
    </source>
</evidence>
<dbReference type="GO" id="GO:0061631">
    <property type="term" value="F:ubiquitin conjugating enzyme activity"/>
    <property type="evidence" value="ECO:0007669"/>
    <property type="project" value="UniProtKB-EC"/>
</dbReference>
<comment type="caution">
    <text evidence="8">The sequence shown here is derived from an EMBL/GenBank/DDBJ whole genome shotgun (WGS) entry which is preliminary data.</text>
</comment>
<evidence type="ECO:0000256" key="3">
    <source>
        <dbReference type="ARBA" id="ARBA00022741"/>
    </source>
</evidence>
<dbReference type="SUPFAM" id="SSF54495">
    <property type="entry name" value="UBC-like"/>
    <property type="match status" value="1"/>
</dbReference>
<name>A0A5N5TLA6_9CRUS</name>
<feature type="region of interest" description="Disordered" evidence="6">
    <location>
        <begin position="49"/>
        <end position="99"/>
    </location>
</feature>
<evidence type="ECO:0000256" key="4">
    <source>
        <dbReference type="ARBA" id="ARBA00022786"/>
    </source>
</evidence>
<keyword evidence="2" id="KW-0808">Transferase</keyword>
<dbReference type="GO" id="GO:0005524">
    <property type="term" value="F:ATP binding"/>
    <property type="evidence" value="ECO:0007669"/>
    <property type="project" value="UniProtKB-KW"/>
</dbReference>
<dbReference type="EC" id="2.3.2.23" evidence="1"/>
<dbReference type="InterPro" id="IPR000608">
    <property type="entry name" value="UBC"/>
</dbReference>
<feature type="compositionally biased region" description="Basic and acidic residues" evidence="6">
    <location>
        <begin position="49"/>
        <end position="64"/>
    </location>
</feature>
<feature type="compositionally biased region" description="Polar residues" evidence="6">
    <location>
        <begin position="70"/>
        <end position="79"/>
    </location>
</feature>
<dbReference type="Pfam" id="PF00179">
    <property type="entry name" value="UQ_con"/>
    <property type="match status" value="1"/>
</dbReference>
<keyword evidence="3" id="KW-0547">Nucleotide-binding</keyword>
<keyword evidence="4" id="KW-0833">Ubl conjugation pathway</keyword>
<proteinExistence type="predicted"/>
<reference evidence="8 9" key="1">
    <citation type="journal article" date="2019" name="PLoS Biol.">
        <title>Sex chromosomes control vertical transmission of feminizing Wolbachia symbionts in an isopod.</title>
        <authorList>
            <person name="Becking T."/>
            <person name="Chebbi M.A."/>
            <person name="Giraud I."/>
            <person name="Moumen B."/>
            <person name="Laverre T."/>
            <person name="Caubet Y."/>
            <person name="Peccoud J."/>
            <person name="Gilbert C."/>
            <person name="Cordaux R."/>
        </authorList>
    </citation>
    <scope>NUCLEOTIDE SEQUENCE [LARGE SCALE GENOMIC DNA]</scope>
    <source>
        <strain evidence="8">ANa2</strain>
        <tissue evidence="8">Whole body excluding digestive tract and cuticle</tissue>
    </source>
</reference>
<evidence type="ECO:0000256" key="5">
    <source>
        <dbReference type="ARBA" id="ARBA00022840"/>
    </source>
</evidence>
<dbReference type="Proteomes" id="UP000326759">
    <property type="component" value="Unassembled WGS sequence"/>
</dbReference>
<dbReference type="EMBL" id="SEYY01000578">
    <property type="protein sequence ID" value="KAB7506948.1"/>
    <property type="molecule type" value="Genomic_DNA"/>
</dbReference>
<protein>
    <recommendedName>
        <fullName evidence="1">E2 ubiquitin-conjugating enzyme</fullName>
        <ecNumber evidence="1">2.3.2.23</ecNumber>
    </recommendedName>
</protein>
<gene>
    <name evidence="8" type="primary">Ube2d2b</name>
    <name evidence="8" type="ORF">Anas_03064</name>
</gene>
<keyword evidence="9" id="KW-1185">Reference proteome</keyword>
<organism evidence="8 9">
    <name type="scientific">Armadillidium nasatum</name>
    <dbReference type="NCBI Taxonomy" id="96803"/>
    <lineage>
        <taxon>Eukaryota</taxon>
        <taxon>Metazoa</taxon>
        <taxon>Ecdysozoa</taxon>
        <taxon>Arthropoda</taxon>
        <taxon>Crustacea</taxon>
        <taxon>Multicrustacea</taxon>
        <taxon>Malacostraca</taxon>
        <taxon>Eumalacostraca</taxon>
        <taxon>Peracarida</taxon>
        <taxon>Isopoda</taxon>
        <taxon>Oniscidea</taxon>
        <taxon>Crinocheta</taxon>
        <taxon>Armadillidiidae</taxon>
        <taxon>Armadillidium</taxon>
    </lineage>
</organism>
<dbReference type="InterPro" id="IPR016135">
    <property type="entry name" value="UBQ-conjugating_enzyme/RWD"/>
</dbReference>
<dbReference type="PANTHER" id="PTHR24068">
    <property type="entry name" value="UBIQUITIN-CONJUGATING ENZYME E2"/>
    <property type="match status" value="1"/>
</dbReference>
<feature type="domain" description="UBC core" evidence="7">
    <location>
        <begin position="179"/>
        <end position="325"/>
    </location>
</feature>
<dbReference type="PROSITE" id="PS50127">
    <property type="entry name" value="UBC_2"/>
    <property type="match status" value="1"/>
</dbReference>
<evidence type="ECO:0000256" key="6">
    <source>
        <dbReference type="SAM" id="MobiDB-lite"/>
    </source>
</evidence>
<feature type="compositionally biased region" description="Basic and acidic residues" evidence="6">
    <location>
        <begin position="81"/>
        <end position="98"/>
    </location>
</feature>
<evidence type="ECO:0000313" key="9">
    <source>
        <dbReference type="Proteomes" id="UP000326759"/>
    </source>
</evidence>
<dbReference type="AlphaFoldDB" id="A0A5N5TLA6"/>
<evidence type="ECO:0000256" key="1">
    <source>
        <dbReference type="ARBA" id="ARBA00012486"/>
    </source>
</evidence>
<dbReference type="CDD" id="cd23826">
    <property type="entry name" value="UEV_Morgue-like"/>
    <property type="match status" value="1"/>
</dbReference>
<dbReference type="SMART" id="SM00212">
    <property type="entry name" value="UBCc"/>
    <property type="match status" value="1"/>
</dbReference>
<dbReference type="FunFam" id="3.10.110.10:FF:000060">
    <property type="entry name" value="Ubiquitin conjugating enzyme (UbcB)"/>
    <property type="match status" value="1"/>
</dbReference>
<dbReference type="OrthoDB" id="9973183at2759"/>
<dbReference type="Gene3D" id="3.10.110.10">
    <property type="entry name" value="Ubiquitin Conjugating Enzyme"/>
    <property type="match status" value="1"/>
</dbReference>
<evidence type="ECO:0000259" key="7">
    <source>
        <dbReference type="PROSITE" id="PS50127"/>
    </source>
</evidence>
<keyword evidence="5" id="KW-0067">ATP-binding</keyword>
<sequence>MEEETSVCFHCDGYYGPSFGQPVCSTCHMFLYPDDSSLHSSSLNCHDLKVEDGDSGNEEPREPSDCNAISDPSSVPETSNDTDHCHLINDESDSHSTEHQNLQPAIQHFQLVESNVNGSDLLISTSNQDIPIPIRSCVKPSGRSSPVPSNKCYDIPHGWEEPLQSQESILQHVDSTENQKANIHSIPPEALRKDPPEGINAFPLDKMALHWQATIRGPAGSPYQGGTFFLYIQIPSNYPLSPPLVRFITRIFHPNVSRHGDIGIDSIQHNWSVAITISKVLVSIQSLLTDPYTKVCMEPRIGEMYDNNRPQFERIAKAWTWCYAMHDALDPESVVPNYLHRLTSKRVSKVLFGD</sequence>
<accession>A0A5N5TLA6</accession>